<dbReference type="Gene3D" id="1.20.1250.20">
    <property type="entry name" value="MFS general substrate transporter like domains"/>
    <property type="match status" value="1"/>
</dbReference>
<feature type="transmembrane region" description="Helical" evidence="5">
    <location>
        <begin position="276"/>
        <end position="296"/>
    </location>
</feature>
<feature type="transmembrane region" description="Helical" evidence="5">
    <location>
        <begin position="163"/>
        <end position="184"/>
    </location>
</feature>
<name>A0AAD9VC98_ACRCE</name>
<dbReference type="GO" id="GO:0022857">
    <property type="term" value="F:transmembrane transporter activity"/>
    <property type="evidence" value="ECO:0007669"/>
    <property type="project" value="InterPro"/>
</dbReference>
<dbReference type="InterPro" id="IPR011701">
    <property type="entry name" value="MFS"/>
</dbReference>
<sequence>MAFLSRLPRMTVEPVLFLYMFCFFMSFPLIQQLAFKKICLEKYDTETCKNLTKADENFVQGHTSQWILHQSIALAVPSIFASLIYGSWSDKAGRKLILVLPSIGGALLYVSHILNSVFMSLDVNLILIGVFISGLFGGFATTLLGVFSYISDITDKVQRTSRIAVLESMTFLGATAGNLLGGVLVDHGSFMAAFGVCLAVNLITILYIWFLLPESYFPEDDREVKCSLIVVHVYNHLKKSLQVLTKQRPRHQRRNVLAVIFGAMSKHSPRNFSPSLIGYLMAEISFIRGLGTVLVIPLLAKLFKWSDFVIAIAGATGLLAIGSAMPVPCLRSFLSKQVESSELGSLFAVVASLEVVETLLGSLIFNSIYSATVSRQPGFCYFLISGMLLLPICSMIWLYVSQRRENQQAEMGTSVGPLIQEDYLNSDNTINEPTYKAQYGSQAPSSA</sequence>
<feature type="transmembrane region" description="Helical" evidence="5">
    <location>
        <begin position="97"/>
        <end position="119"/>
    </location>
</feature>
<evidence type="ECO:0000256" key="3">
    <source>
        <dbReference type="ARBA" id="ARBA00022989"/>
    </source>
</evidence>
<organism evidence="6 7">
    <name type="scientific">Acropora cervicornis</name>
    <name type="common">Staghorn coral</name>
    <dbReference type="NCBI Taxonomy" id="6130"/>
    <lineage>
        <taxon>Eukaryota</taxon>
        <taxon>Metazoa</taxon>
        <taxon>Cnidaria</taxon>
        <taxon>Anthozoa</taxon>
        <taxon>Hexacorallia</taxon>
        <taxon>Scleractinia</taxon>
        <taxon>Astrocoeniina</taxon>
        <taxon>Acroporidae</taxon>
        <taxon>Acropora</taxon>
    </lineage>
</organism>
<evidence type="ECO:0000256" key="4">
    <source>
        <dbReference type="ARBA" id="ARBA00023136"/>
    </source>
</evidence>
<proteinExistence type="predicted"/>
<evidence type="ECO:0000313" key="7">
    <source>
        <dbReference type="Proteomes" id="UP001249851"/>
    </source>
</evidence>
<evidence type="ECO:0000256" key="2">
    <source>
        <dbReference type="ARBA" id="ARBA00022692"/>
    </source>
</evidence>
<evidence type="ECO:0000313" key="6">
    <source>
        <dbReference type="EMBL" id="KAK2568772.1"/>
    </source>
</evidence>
<feature type="transmembrane region" description="Helical" evidence="5">
    <location>
        <begin position="381"/>
        <end position="400"/>
    </location>
</feature>
<evidence type="ECO:0000256" key="5">
    <source>
        <dbReference type="SAM" id="Phobius"/>
    </source>
</evidence>
<feature type="transmembrane region" description="Helical" evidence="5">
    <location>
        <begin position="190"/>
        <end position="212"/>
    </location>
</feature>
<comment type="subcellular location">
    <subcellularLocation>
        <location evidence="1">Membrane</location>
        <topology evidence="1">Multi-pass membrane protein</topology>
    </subcellularLocation>
</comment>
<reference evidence="6" key="2">
    <citation type="journal article" date="2023" name="Science">
        <title>Genomic signatures of disease resistance in endangered staghorn corals.</title>
        <authorList>
            <person name="Vollmer S.V."/>
            <person name="Selwyn J.D."/>
            <person name="Despard B.A."/>
            <person name="Roesel C.L."/>
        </authorList>
    </citation>
    <scope>NUCLEOTIDE SEQUENCE</scope>
    <source>
        <strain evidence="6">K2</strain>
    </source>
</reference>
<dbReference type="Proteomes" id="UP001249851">
    <property type="component" value="Unassembled WGS sequence"/>
</dbReference>
<keyword evidence="7" id="KW-1185">Reference proteome</keyword>
<dbReference type="PANTHER" id="PTHR23507:SF1">
    <property type="entry name" value="FI18259P1-RELATED"/>
    <property type="match status" value="1"/>
</dbReference>
<feature type="transmembrane region" description="Helical" evidence="5">
    <location>
        <begin position="308"/>
        <end position="334"/>
    </location>
</feature>
<dbReference type="SUPFAM" id="SSF103473">
    <property type="entry name" value="MFS general substrate transporter"/>
    <property type="match status" value="1"/>
</dbReference>
<evidence type="ECO:0000256" key="1">
    <source>
        <dbReference type="ARBA" id="ARBA00004141"/>
    </source>
</evidence>
<accession>A0AAD9VC98</accession>
<dbReference type="PANTHER" id="PTHR23507">
    <property type="entry name" value="ZGC:174356"/>
    <property type="match status" value="1"/>
</dbReference>
<gene>
    <name evidence="6" type="ORF">P5673_006788</name>
</gene>
<protein>
    <submittedName>
        <fullName evidence="6">Proton-coupled folate transporter</fullName>
    </submittedName>
</protein>
<comment type="caution">
    <text evidence="6">The sequence shown here is derived from an EMBL/GenBank/DDBJ whole genome shotgun (WGS) entry which is preliminary data.</text>
</comment>
<feature type="transmembrane region" description="Helical" evidence="5">
    <location>
        <begin position="12"/>
        <end position="30"/>
    </location>
</feature>
<keyword evidence="4 5" id="KW-0472">Membrane</keyword>
<keyword evidence="3 5" id="KW-1133">Transmembrane helix</keyword>
<dbReference type="InterPro" id="IPR036259">
    <property type="entry name" value="MFS_trans_sf"/>
</dbReference>
<feature type="transmembrane region" description="Helical" evidence="5">
    <location>
        <begin position="66"/>
        <end position="85"/>
    </location>
</feature>
<keyword evidence="2 5" id="KW-0812">Transmembrane</keyword>
<feature type="transmembrane region" description="Helical" evidence="5">
    <location>
        <begin position="125"/>
        <end position="151"/>
    </location>
</feature>
<dbReference type="EMBL" id="JARQWQ010000011">
    <property type="protein sequence ID" value="KAK2568772.1"/>
    <property type="molecule type" value="Genomic_DNA"/>
</dbReference>
<dbReference type="Pfam" id="PF07690">
    <property type="entry name" value="MFS_1"/>
    <property type="match status" value="1"/>
</dbReference>
<feature type="transmembrane region" description="Helical" evidence="5">
    <location>
        <begin position="346"/>
        <end position="369"/>
    </location>
</feature>
<dbReference type="GO" id="GO:0016020">
    <property type="term" value="C:membrane"/>
    <property type="evidence" value="ECO:0007669"/>
    <property type="project" value="UniProtKB-SubCell"/>
</dbReference>
<dbReference type="AlphaFoldDB" id="A0AAD9VC98"/>
<reference evidence="6" key="1">
    <citation type="journal article" date="2023" name="G3 (Bethesda)">
        <title>Whole genome assembly and annotation of the endangered Caribbean coral Acropora cervicornis.</title>
        <authorList>
            <person name="Selwyn J.D."/>
            <person name="Vollmer S.V."/>
        </authorList>
    </citation>
    <scope>NUCLEOTIDE SEQUENCE</scope>
    <source>
        <strain evidence="6">K2</strain>
    </source>
</reference>